<dbReference type="Pfam" id="PF00293">
    <property type="entry name" value="NUDIX"/>
    <property type="match status" value="1"/>
</dbReference>
<dbReference type="RefSeq" id="XP_034013720.1">
    <property type="nucleotide sequence ID" value="XM_034154041.1"/>
</dbReference>
<dbReference type="PROSITE" id="PS51462">
    <property type="entry name" value="NUDIX"/>
    <property type="match status" value="1"/>
</dbReference>
<feature type="domain" description="Nudix hydrolase" evidence="1">
    <location>
        <begin position="123"/>
        <end position="263"/>
    </location>
</feature>
<dbReference type="EMBL" id="SWFT01000048">
    <property type="protein sequence ID" value="KAA8905419.1"/>
    <property type="molecule type" value="Genomic_DNA"/>
</dbReference>
<evidence type="ECO:0000313" key="3">
    <source>
        <dbReference type="Proteomes" id="UP000449547"/>
    </source>
</evidence>
<name>A0A642UW03_DIURU</name>
<organism evidence="2 3">
    <name type="scientific">Diutina rugosa</name>
    <name type="common">Yeast</name>
    <name type="synonym">Candida rugosa</name>
    <dbReference type="NCBI Taxonomy" id="5481"/>
    <lineage>
        <taxon>Eukaryota</taxon>
        <taxon>Fungi</taxon>
        <taxon>Dikarya</taxon>
        <taxon>Ascomycota</taxon>
        <taxon>Saccharomycotina</taxon>
        <taxon>Pichiomycetes</taxon>
        <taxon>Debaryomycetaceae</taxon>
        <taxon>Diutina</taxon>
    </lineage>
</organism>
<dbReference type="VEuPathDB" id="FungiDB:DIURU_001492"/>
<sequence>MSLLDAIAAVDGFPYDNLQGYKTLRGHDGTALGYVTEAIAKHFVDEPAFSVTDTDITLDAQYDSVDKRNQVFADLGARWRQRESLDALLNRRWRDELYTVFGADHNVYVLVERALSTLLGVVTYGVHVNGYQKKDGKIYLWVPRRSADRPMWPGLLDNTVAGGLGYPHGVEATLIKEAMEEAGIEEQYVRDHATAAGVVSYCYLAEGNIVQPEVEYIYDLVFDDETKPKPVDGESEDFQLMDVDTVIAKIRQGEFKPNCGLVIIDFLIRHGIVTAENEPKYLEIVQRSHRRMPFPTR</sequence>
<evidence type="ECO:0000259" key="1">
    <source>
        <dbReference type="PROSITE" id="PS51462"/>
    </source>
</evidence>
<dbReference type="GO" id="GO:0044715">
    <property type="term" value="F:8-oxo-dGDP phosphatase activity"/>
    <property type="evidence" value="ECO:0007669"/>
    <property type="project" value="UniProtKB-ARBA"/>
</dbReference>
<dbReference type="InterPro" id="IPR000086">
    <property type="entry name" value="NUDIX_hydrolase_dom"/>
</dbReference>
<dbReference type="PANTHER" id="PTHR13622:SF8">
    <property type="entry name" value="THIAMIN PYROPHOSPHOKINASE 1"/>
    <property type="match status" value="1"/>
</dbReference>
<gene>
    <name evidence="2" type="ORF">DIURU_001492</name>
</gene>
<dbReference type="Proteomes" id="UP000449547">
    <property type="component" value="Unassembled WGS sequence"/>
</dbReference>
<protein>
    <recommendedName>
        <fullName evidence="1">Nudix hydrolase domain-containing protein</fullName>
    </recommendedName>
</protein>
<dbReference type="AlphaFoldDB" id="A0A642UW03"/>
<dbReference type="FunFam" id="3.90.79.10:FF:000019">
    <property type="entry name" value="Thiamin pyrophosphokinase, putative"/>
    <property type="match status" value="1"/>
</dbReference>
<dbReference type="InterPro" id="IPR015797">
    <property type="entry name" value="NUDIX_hydrolase-like_dom_sf"/>
</dbReference>
<dbReference type="InterPro" id="IPR031804">
    <property type="entry name" value="DUF4743"/>
</dbReference>
<dbReference type="PANTHER" id="PTHR13622">
    <property type="entry name" value="THIAMIN PYROPHOSPHOKINASE"/>
    <property type="match status" value="1"/>
</dbReference>
<accession>A0A642UW03</accession>
<dbReference type="OMA" id="NLAKECW"/>
<dbReference type="Gene3D" id="3.90.79.10">
    <property type="entry name" value="Nucleoside Triphosphate Pyrophosphohydrolase"/>
    <property type="match status" value="1"/>
</dbReference>
<keyword evidence="3" id="KW-1185">Reference proteome</keyword>
<dbReference type="Pfam" id="PF15916">
    <property type="entry name" value="DUF4743"/>
    <property type="match status" value="1"/>
</dbReference>
<dbReference type="SUPFAM" id="SSF55811">
    <property type="entry name" value="Nudix"/>
    <property type="match status" value="1"/>
</dbReference>
<dbReference type="GeneID" id="54780145"/>
<proteinExistence type="predicted"/>
<comment type="caution">
    <text evidence="2">The sequence shown here is derived from an EMBL/GenBank/DDBJ whole genome shotgun (WGS) entry which is preliminary data.</text>
</comment>
<evidence type="ECO:0000313" key="2">
    <source>
        <dbReference type="EMBL" id="KAA8905419.1"/>
    </source>
</evidence>
<reference evidence="2 3" key="1">
    <citation type="submission" date="2019-07" db="EMBL/GenBank/DDBJ databases">
        <title>Genome assembly of two rare yeast pathogens: Diutina rugosa and Trichomonascus ciferrii.</title>
        <authorList>
            <person name="Mixao V."/>
            <person name="Saus E."/>
            <person name="Hansen A."/>
            <person name="Lass-Flor C."/>
            <person name="Gabaldon T."/>
        </authorList>
    </citation>
    <scope>NUCLEOTIDE SEQUENCE [LARGE SCALE GENOMIC DNA]</scope>
    <source>
        <strain evidence="2 3">CBS 613</strain>
    </source>
</reference>
<dbReference type="CDD" id="cd03676">
    <property type="entry name" value="NUDIX_Tnr3_like"/>
    <property type="match status" value="1"/>
</dbReference>
<dbReference type="OrthoDB" id="10261522at2759"/>